<dbReference type="InterPro" id="IPR036864">
    <property type="entry name" value="Zn2-C6_fun-type_DNA-bd_sf"/>
</dbReference>
<evidence type="ECO:0000313" key="3">
    <source>
        <dbReference type="Proteomes" id="UP000697127"/>
    </source>
</evidence>
<evidence type="ECO:0000313" key="2">
    <source>
        <dbReference type="EMBL" id="KAG0687982.1"/>
    </source>
</evidence>
<dbReference type="Gene3D" id="4.10.240.10">
    <property type="entry name" value="Zn(2)-C6 fungal-type DNA-binding domain"/>
    <property type="match status" value="1"/>
</dbReference>
<dbReference type="PANTHER" id="PTHR47657">
    <property type="entry name" value="STEROL REGULATORY ELEMENT-BINDING PROTEIN ECM22"/>
    <property type="match status" value="1"/>
</dbReference>
<dbReference type="CDD" id="cd00067">
    <property type="entry name" value="GAL4"/>
    <property type="match status" value="1"/>
</dbReference>
<proteinExistence type="predicted"/>
<dbReference type="SMART" id="SM00066">
    <property type="entry name" value="GAL4"/>
    <property type="match status" value="1"/>
</dbReference>
<reference evidence="2" key="1">
    <citation type="submission" date="2020-11" db="EMBL/GenBank/DDBJ databases">
        <title>Kefir isolates.</title>
        <authorList>
            <person name="Marcisauskas S."/>
            <person name="Kim Y."/>
            <person name="Blasche S."/>
        </authorList>
    </citation>
    <scope>NUCLEOTIDE SEQUENCE</scope>
    <source>
        <strain evidence="2">Olga-1</strain>
    </source>
</reference>
<organism evidence="2 3">
    <name type="scientific">Pichia californica</name>
    <dbReference type="NCBI Taxonomy" id="460514"/>
    <lineage>
        <taxon>Eukaryota</taxon>
        <taxon>Fungi</taxon>
        <taxon>Dikarya</taxon>
        <taxon>Ascomycota</taxon>
        <taxon>Saccharomycotina</taxon>
        <taxon>Pichiomycetes</taxon>
        <taxon>Pichiales</taxon>
        <taxon>Pichiaceae</taxon>
        <taxon>Pichia</taxon>
    </lineage>
</organism>
<dbReference type="PROSITE" id="PS50048">
    <property type="entry name" value="ZN2_CY6_FUNGAL_2"/>
    <property type="match status" value="1"/>
</dbReference>
<dbReference type="GO" id="GO:0000981">
    <property type="term" value="F:DNA-binding transcription factor activity, RNA polymerase II-specific"/>
    <property type="evidence" value="ECO:0007669"/>
    <property type="project" value="InterPro"/>
</dbReference>
<evidence type="ECO:0000259" key="1">
    <source>
        <dbReference type="PROSITE" id="PS50048"/>
    </source>
</evidence>
<sequence>MDNNHSNIGNININNINDDPNFLEQFISLNDGNPQFIDSVDSINSNFIKNSNQSSNASSDPSLNLLEIKKNKIKKHSKSKAGCNACKERKIKCDQKIPICSNCIKRNIECPYLFMTPFQIHNVEEKQKKLKIQNNNILPLLNYHQYKIDATIDLNTEDHNLLNSTYHASELENMLLSQSNVKSNFSNLFDDTNTTTTTNINNFKINKNLNSNLISINSNSKQLPLYINSKKSNRIFSTDHSKIIKFIEFTYTNMIKLSKALFTSDVEMMINLANGSQLDYFIYLNYIEMTSISQLFNKLLRKSFLLLSMDYYKNTILKQNMISFATYKEKLLISSICENLSVISIDEITHIIKNDYLPFFNDFYRGARNLFLGSFLILDDCLGFHFKNGLKFDMSFDEGNNAIKLVGIFSTGMYSIIMARSDEIALFTSTNMFSSYLVTIFRRILTKNYNLKIFENFLTILNKFSNDFNNDINFENLKLFCEKHLPLLKSNIHNDSLLGFNNGYIIRIFNSFKSIIPYNIINFSKGNPELFKDRELDILIFFFYSTFSHILDVLIPGRSIICGSFSGSEMDIFNFGNTSKFMKLFSYIKNKKLKLAAIYLIRTGLFIKWQWSCYKVCLSNLSLSILLDDNNEMSINERYLKLKSLKFNGVVDELPVSNFSLEKGQFFKKWNYPNYLGRKKKRIDRILENKIVNFFNHNDDDLINDFIKTNTGFFSMDYDITNDDIGNDSMVMRTEFVNQNQIKILWKLITYIRINNL</sequence>
<dbReference type="PANTHER" id="PTHR47657:SF7">
    <property type="entry name" value="STEROL REGULATORY ELEMENT-BINDING PROTEIN ECM22"/>
    <property type="match status" value="1"/>
</dbReference>
<accession>A0A9P6WKX7</accession>
<feature type="domain" description="Zn(2)-C6 fungal-type" evidence="1">
    <location>
        <begin position="82"/>
        <end position="112"/>
    </location>
</feature>
<dbReference type="PROSITE" id="PS00463">
    <property type="entry name" value="ZN2_CY6_FUNGAL_1"/>
    <property type="match status" value="1"/>
</dbReference>
<dbReference type="AlphaFoldDB" id="A0A9P6WKX7"/>
<dbReference type="InterPro" id="IPR052400">
    <property type="entry name" value="Zn2-C6_fungal_TF"/>
</dbReference>
<dbReference type="Pfam" id="PF00172">
    <property type="entry name" value="Zn_clus"/>
    <property type="match status" value="1"/>
</dbReference>
<dbReference type="Proteomes" id="UP000697127">
    <property type="component" value="Unassembled WGS sequence"/>
</dbReference>
<dbReference type="GO" id="GO:0008270">
    <property type="term" value="F:zinc ion binding"/>
    <property type="evidence" value="ECO:0007669"/>
    <property type="project" value="InterPro"/>
</dbReference>
<name>A0A9P6WKX7_9ASCO</name>
<gene>
    <name evidence="2" type="ORF">C6P40_001546</name>
</gene>
<keyword evidence="3" id="KW-1185">Reference proteome</keyword>
<comment type="caution">
    <text evidence="2">The sequence shown here is derived from an EMBL/GenBank/DDBJ whole genome shotgun (WGS) entry which is preliminary data.</text>
</comment>
<dbReference type="SUPFAM" id="SSF57701">
    <property type="entry name" value="Zn2/Cys6 DNA-binding domain"/>
    <property type="match status" value="1"/>
</dbReference>
<dbReference type="InterPro" id="IPR001138">
    <property type="entry name" value="Zn2Cys6_DnaBD"/>
</dbReference>
<protein>
    <recommendedName>
        <fullName evidence="1">Zn(2)-C6 fungal-type domain-containing protein</fullName>
    </recommendedName>
</protein>
<dbReference type="EMBL" id="PUHW01000194">
    <property type="protein sequence ID" value="KAG0687982.1"/>
    <property type="molecule type" value="Genomic_DNA"/>
</dbReference>